<evidence type="ECO:0000256" key="4">
    <source>
        <dbReference type="ARBA" id="ARBA00022807"/>
    </source>
</evidence>
<proteinExistence type="inferred from homology"/>
<keyword evidence="2" id="KW-0645">Protease</keyword>
<dbReference type="PANTHER" id="PTHR47359:SF3">
    <property type="entry name" value="NLP_P60 DOMAIN-CONTAINING PROTEIN-RELATED"/>
    <property type="match status" value="1"/>
</dbReference>
<dbReference type="SUPFAM" id="SSF54001">
    <property type="entry name" value="Cysteine proteinases"/>
    <property type="match status" value="1"/>
</dbReference>
<evidence type="ECO:0000256" key="3">
    <source>
        <dbReference type="ARBA" id="ARBA00022801"/>
    </source>
</evidence>
<keyword evidence="4" id="KW-0788">Thiol protease</keyword>
<keyword evidence="3" id="KW-0378">Hydrolase</keyword>
<dbReference type="InterPro" id="IPR051794">
    <property type="entry name" value="PG_Endopeptidase_C40"/>
</dbReference>
<feature type="coiled-coil region" evidence="5">
    <location>
        <begin position="164"/>
        <end position="244"/>
    </location>
</feature>
<keyword evidence="8" id="KW-1185">Reference proteome</keyword>
<evidence type="ECO:0000259" key="6">
    <source>
        <dbReference type="PROSITE" id="PS51935"/>
    </source>
</evidence>
<dbReference type="RefSeq" id="WP_204058495.1">
    <property type="nucleotide sequence ID" value="NZ_BAAAGP010000010.1"/>
</dbReference>
<dbReference type="InterPro" id="IPR000064">
    <property type="entry name" value="NLP_P60_dom"/>
</dbReference>
<evidence type="ECO:0000256" key="5">
    <source>
        <dbReference type="SAM" id="Coils"/>
    </source>
</evidence>
<evidence type="ECO:0000256" key="2">
    <source>
        <dbReference type="ARBA" id="ARBA00022670"/>
    </source>
</evidence>
<dbReference type="PROSITE" id="PS51935">
    <property type="entry name" value="NLPC_P60"/>
    <property type="match status" value="1"/>
</dbReference>
<name>A0ABQ4G271_9ACTN</name>
<evidence type="ECO:0000313" key="7">
    <source>
        <dbReference type="EMBL" id="GIH41129.1"/>
    </source>
</evidence>
<gene>
    <name evidence="7" type="ORF">Mco01_41290</name>
</gene>
<reference evidence="7 8" key="1">
    <citation type="submission" date="2021-01" db="EMBL/GenBank/DDBJ databases">
        <title>Whole genome shotgun sequence of Microbispora corallina NBRC 16416.</title>
        <authorList>
            <person name="Komaki H."/>
            <person name="Tamura T."/>
        </authorList>
    </citation>
    <scope>NUCLEOTIDE SEQUENCE [LARGE SCALE GENOMIC DNA]</scope>
    <source>
        <strain evidence="7 8">NBRC 16416</strain>
    </source>
</reference>
<dbReference type="EMBL" id="BOOC01000019">
    <property type="protein sequence ID" value="GIH41129.1"/>
    <property type="molecule type" value="Genomic_DNA"/>
</dbReference>
<evidence type="ECO:0000313" key="8">
    <source>
        <dbReference type="Proteomes" id="UP000603904"/>
    </source>
</evidence>
<comment type="similarity">
    <text evidence="1">Belongs to the peptidase C40 family.</text>
</comment>
<dbReference type="Proteomes" id="UP000603904">
    <property type="component" value="Unassembled WGS sequence"/>
</dbReference>
<dbReference type="InterPro" id="IPR038765">
    <property type="entry name" value="Papain-like_cys_pep_sf"/>
</dbReference>
<organism evidence="7 8">
    <name type="scientific">Microbispora corallina</name>
    <dbReference type="NCBI Taxonomy" id="83302"/>
    <lineage>
        <taxon>Bacteria</taxon>
        <taxon>Bacillati</taxon>
        <taxon>Actinomycetota</taxon>
        <taxon>Actinomycetes</taxon>
        <taxon>Streptosporangiales</taxon>
        <taxon>Streptosporangiaceae</taxon>
        <taxon>Microbispora</taxon>
    </lineage>
</organism>
<protein>
    <recommendedName>
        <fullName evidence="6">NlpC/P60 domain-containing protein</fullName>
    </recommendedName>
</protein>
<sequence length="395" mass="43133">MPLLKASGLVVGLGSGLVLTLCPPAGADRGPSASEVAKARQQADDRAHELGRAEADLATAQARQEDLAAEAERLVEAYNGELVRLAAAKQSYDQAELRLRQAGEQYDQLRDSVATDAAQSYGGLGVDPSSAALIAGWGDLGGFLRRASVLAQLGDEQEARLQRLRDAQRVYAILRTQAERAYDEQVNSAEQVRLAKEAAEQAVQDQTGRTREIEQQKEEISRRLDAARSQVDRLKQVRDEQHRSRVRKERTTRVRSVARRKGVVVPSWAGRAEAGRGGTAAQWALKQLGKPYVWAAAGPSGFDCSGLTMRAWQRAGVPLDHWTGTQWNAGRHVPIKSLRTGDLVFYGRVSRNPGTIHHVGIYIGRGLMVHAPQTGDVVRIAPIWRRDLIGATRPG</sequence>
<feature type="coiled-coil region" evidence="5">
    <location>
        <begin position="50"/>
        <end position="112"/>
    </location>
</feature>
<feature type="domain" description="NlpC/P60" evidence="6">
    <location>
        <begin position="274"/>
        <end position="395"/>
    </location>
</feature>
<comment type="caution">
    <text evidence="7">The sequence shown here is derived from an EMBL/GenBank/DDBJ whole genome shotgun (WGS) entry which is preliminary data.</text>
</comment>
<accession>A0ABQ4G271</accession>
<dbReference type="PANTHER" id="PTHR47359">
    <property type="entry name" value="PEPTIDOGLYCAN DL-ENDOPEPTIDASE CWLO"/>
    <property type="match status" value="1"/>
</dbReference>
<keyword evidence="5" id="KW-0175">Coiled coil</keyword>
<evidence type="ECO:0000256" key="1">
    <source>
        <dbReference type="ARBA" id="ARBA00007074"/>
    </source>
</evidence>
<dbReference type="Gene3D" id="3.90.1720.10">
    <property type="entry name" value="endopeptidase domain like (from Nostoc punctiforme)"/>
    <property type="match status" value="1"/>
</dbReference>
<dbReference type="Pfam" id="PF00877">
    <property type="entry name" value="NLPC_P60"/>
    <property type="match status" value="1"/>
</dbReference>